<feature type="region of interest" description="Disordered" evidence="1">
    <location>
        <begin position="126"/>
        <end position="161"/>
    </location>
</feature>
<evidence type="ECO:0000256" key="2">
    <source>
        <dbReference type="SAM" id="Phobius"/>
    </source>
</evidence>
<keyword evidence="2" id="KW-0812">Transmembrane</keyword>
<feature type="transmembrane region" description="Helical" evidence="2">
    <location>
        <begin position="12"/>
        <end position="34"/>
    </location>
</feature>
<keyword evidence="2" id="KW-0472">Membrane</keyword>
<name>A0AAD5JZ70_9FUNG</name>
<reference evidence="3" key="1">
    <citation type="journal article" date="2022" name="IScience">
        <title>Evolution of zygomycete secretomes and the origins of terrestrial fungal ecologies.</title>
        <authorList>
            <person name="Chang Y."/>
            <person name="Wang Y."/>
            <person name="Mondo S."/>
            <person name="Ahrendt S."/>
            <person name="Andreopoulos W."/>
            <person name="Barry K."/>
            <person name="Beard J."/>
            <person name="Benny G.L."/>
            <person name="Blankenship S."/>
            <person name="Bonito G."/>
            <person name="Cuomo C."/>
            <person name="Desiro A."/>
            <person name="Gervers K.A."/>
            <person name="Hundley H."/>
            <person name="Kuo A."/>
            <person name="LaButti K."/>
            <person name="Lang B.F."/>
            <person name="Lipzen A."/>
            <person name="O'Donnell K."/>
            <person name="Pangilinan J."/>
            <person name="Reynolds N."/>
            <person name="Sandor L."/>
            <person name="Smith M.E."/>
            <person name="Tsang A."/>
            <person name="Grigoriev I.V."/>
            <person name="Stajich J.E."/>
            <person name="Spatafora J.W."/>
        </authorList>
    </citation>
    <scope>NUCLEOTIDE SEQUENCE</scope>
    <source>
        <strain evidence="3">RSA 2281</strain>
    </source>
</reference>
<keyword evidence="4" id="KW-1185">Reference proteome</keyword>
<sequence length="161" mass="17199">MDSSIETYYIGRIVGSVVGSVVGLIVLIIIAVVVRRRQKRELEQQQQQQQIYYQYPPGVGQQQQLLPQNMQTIPVQHGMAPPGSQPMATPTQQMVAVPIPAGSAQLPQQPPQPGYYYAVLQPPQQAMGGTAPGTPPMAPATVTGVSQAIGPNSSDSAKQQV</sequence>
<accession>A0AAD5JZ70</accession>
<evidence type="ECO:0000313" key="3">
    <source>
        <dbReference type="EMBL" id="KAI9247716.1"/>
    </source>
</evidence>
<dbReference type="Proteomes" id="UP001209540">
    <property type="component" value="Unassembled WGS sequence"/>
</dbReference>
<protein>
    <submittedName>
        <fullName evidence="3">Uncharacterized protein</fullName>
    </submittedName>
</protein>
<dbReference type="EMBL" id="JAIXMP010000041">
    <property type="protein sequence ID" value="KAI9247716.1"/>
    <property type="molecule type" value="Genomic_DNA"/>
</dbReference>
<evidence type="ECO:0000256" key="1">
    <source>
        <dbReference type="SAM" id="MobiDB-lite"/>
    </source>
</evidence>
<dbReference type="AlphaFoldDB" id="A0AAD5JZ70"/>
<comment type="caution">
    <text evidence="3">The sequence shown here is derived from an EMBL/GenBank/DDBJ whole genome shotgun (WGS) entry which is preliminary data.</text>
</comment>
<proteinExistence type="predicted"/>
<feature type="compositionally biased region" description="Polar residues" evidence="1">
    <location>
        <begin position="149"/>
        <end position="161"/>
    </location>
</feature>
<keyword evidence="2" id="KW-1133">Transmembrane helix</keyword>
<gene>
    <name evidence="3" type="ORF">BDA99DRAFT_525826</name>
</gene>
<organism evidence="3 4">
    <name type="scientific">Phascolomyces articulosus</name>
    <dbReference type="NCBI Taxonomy" id="60185"/>
    <lineage>
        <taxon>Eukaryota</taxon>
        <taxon>Fungi</taxon>
        <taxon>Fungi incertae sedis</taxon>
        <taxon>Mucoromycota</taxon>
        <taxon>Mucoromycotina</taxon>
        <taxon>Mucoromycetes</taxon>
        <taxon>Mucorales</taxon>
        <taxon>Lichtheimiaceae</taxon>
        <taxon>Phascolomyces</taxon>
    </lineage>
</organism>
<evidence type="ECO:0000313" key="4">
    <source>
        <dbReference type="Proteomes" id="UP001209540"/>
    </source>
</evidence>
<reference evidence="3" key="2">
    <citation type="submission" date="2023-02" db="EMBL/GenBank/DDBJ databases">
        <authorList>
            <consortium name="DOE Joint Genome Institute"/>
            <person name="Mondo S.J."/>
            <person name="Chang Y."/>
            <person name="Wang Y."/>
            <person name="Ahrendt S."/>
            <person name="Andreopoulos W."/>
            <person name="Barry K."/>
            <person name="Beard J."/>
            <person name="Benny G.L."/>
            <person name="Blankenship S."/>
            <person name="Bonito G."/>
            <person name="Cuomo C."/>
            <person name="Desiro A."/>
            <person name="Gervers K.A."/>
            <person name="Hundley H."/>
            <person name="Kuo A."/>
            <person name="LaButti K."/>
            <person name="Lang B.F."/>
            <person name="Lipzen A."/>
            <person name="O'Donnell K."/>
            <person name="Pangilinan J."/>
            <person name="Reynolds N."/>
            <person name="Sandor L."/>
            <person name="Smith M.W."/>
            <person name="Tsang A."/>
            <person name="Grigoriev I.V."/>
            <person name="Stajich J.E."/>
            <person name="Spatafora J.W."/>
        </authorList>
    </citation>
    <scope>NUCLEOTIDE SEQUENCE</scope>
    <source>
        <strain evidence="3">RSA 2281</strain>
    </source>
</reference>